<dbReference type="SUPFAM" id="SSF48452">
    <property type="entry name" value="TPR-like"/>
    <property type="match status" value="1"/>
</dbReference>
<name>A0A158BU80_9BURK</name>
<feature type="repeat" description="TPR" evidence="1">
    <location>
        <begin position="121"/>
        <end position="154"/>
    </location>
</feature>
<dbReference type="PANTHER" id="PTHR44809:SF1">
    <property type="entry name" value="PROTEIN O-MANNOSYL-TRANSFERASE TMTC1"/>
    <property type="match status" value="1"/>
</dbReference>
<dbReference type="SMART" id="SM00028">
    <property type="entry name" value="TPR"/>
    <property type="match status" value="3"/>
</dbReference>
<evidence type="ECO:0000313" key="3">
    <source>
        <dbReference type="Proteomes" id="UP000071859"/>
    </source>
</evidence>
<dbReference type="Pfam" id="PF13432">
    <property type="entry name" value="TPR_16"/>
    <property type="match status" value="1"/>
</dbReference>
<feature type="repeat" description="TPR" evidence="1">
    <location>
        <begin position="155"/>
        <end position="188"/>
    </location>
</feature>
<dbReference type="EMBL" id="FCOX02000014">
    <property type="protein sequence ID" value="SAK73669.1"/>
    <property type="molecule type" value="Genomic_DNA"/>
</dbReference>
<evidence type="ECO:0000256" key="1">
    <source>
        <dbReference type="PROSITE-ProRule" id="PRU00339"/>
    </source>
</evidence>
<dbReference type="Gene3D" id="1.25.40.10">
    <property type="entry name" value="Tetratricopeptide repeat domain"/>
    <property type="match status" value="2"/>
</dbReference>
<dbReference type="GO" id="GO:0016757">
    <property type="term" value="F:glycosyltransferase activity"/>
    <property type="evidence" value="ECO:0007669"/>
    <property type="project" value="InterPro"/>
</dbReference>
<keyword evidence="1" id="KW-0802">TPR repeat</keyword>
<dbReference type="OrthoDB" id="9814129at2"/>
<protein>
    <submittedName>
        <fullName evidence="2">TPR repeat-containing protein</fullName>
    </submittedName>
</protein>
<dbReference type="PROSITE" id="PS50005">
    <property type="entry name" value="TPR"/>
    <property type="match status" value="2"/>
</dbReference>
<dbReference type="PANTHER" id="PTHR44809">
    <property type="match status" value="1"/>
</dbReference>
<dbReference type="Gene3D" id="3.40.50.2000">
    <property type="entry name" value="Glycogen Phosphorylase B"/>
    <property type="match status" value="1"/>
</dbReference>
<dbReference type="InterPro" id="IPR019734">
    <property type="entry name" value="TPR_rpt"/>
</dbReference>
<gene>
    <name evidence="2" type="ORF">AWB78_03104</name>
</gene>
<dbReference type="InterPro" id="IPR052943">
    <property type="entry name" value="TMTC_O-mannosyl-trnsfr"/>
</dbReference>
<dbReference type="Proteomes" id="UP000071859">
    <property type="component" value="Unassembled WGS sequence"/>
</dbReference>
<organism evidence="2 3">
    <name type="scientific">Caballeronia calidae</name>
    <dbReference type="NCBI Taxonomy" id="1777139"/>
    <lineage>
        <taxon>Bacteria</taxon>
        <taxon>Pseudomonadati</taxon>
        <taxon>Pseudomonadota</taxon>
        <taxon>Betaproteobacteria</taxon>
        <taxon>Burkholderiales</taxon>
        <taxon>Burkholderiaceae</taxon>
        <taxon>Caballeronia</taxon>
    </lineage>
</organism>
<comment type="caution">
    <text evidence="2">The sequence shown here is derived from an EMBL/GenBank/DDBJ whole genome shotgun (WGS) entry which is preliminary data.</text>
</comment>
<evidence type="ECO:0000313" key="2">
    <source>
        <dbReference type="EMBL" id="SAK73669.1"/>
    </source>
</evidence>
<keyword evidence="3" id="KW-1185">Reference proteome</keyword>
<reference evidence="2" key="1">
    <citation type="submission" date="2016-01" db="EMBL/GenBank/DDBJ databases">
        <authorList>
            <person name="Peeters C."/>
        </authorList>
    </citation>
    <scope>NUCLEOTIDE SEQUENCE</scope>
    <source>
        <strain evidence="2">LMG 29321</strain>
    </source>
</reference>
<dbReference type="InterPro" id="IPR011990">
    <property type="entry name" value="TPR-like_helical_dom_sf"/>
</dbReference>
<sequence>MRILNSNSNDSGDAYQKALDANQHGDWAAVIEHVDRYFVVLGANPPLSDALLLKGFAALHLNRNADARSCFEQATRVAPGPASFRGLAVALTRQGEFALAAAQARSGLALSVKAGAALETSSLLSCLGDALRNSQKFDEAAQAYRHLLDIAPDHCAAHLNLGFILQCQDRLDDAIGHYRQAVTIDPGYLEAHSNLASALLATGRLEEAWPHFEHRWVSLVGPDGQRVPARPELPIRRWEGDGHRRDHHLLVVAEQGLGDTLQFCRYLPMVLDQFAELTFVCPKPLQRLLAHSFLACRPNLRLADTVPTDPWLFDWHTPLLSLPKIFGTSLATIPACVPYLHADQRAARAFADRLDRLGSPSSPRIGIVWAGGHAGLGVDQWRSLTPEQIDPLLAWPHARWVSLQKPESDAKRLKAGQQARVIDWMDEMKDFADTAALVASLDLVISVDTSVAHLAGAMGKPVWLLNRFAGCWRWMRGRDDSPWYPGMRIFTQKDRGQWNEVLERVLAELEREWRGADTTARSR</sequence>
<dbReference type="Pfam" id="PF01075">
    <property type="entry name" value="Glyco_transf_9"/>
    <property type="match status" value="1"/>
</dbReference>
<dbReference type="AlphaFoldDB" id="A0A158BU80"/>
<dbReference type="SUPFAM" id="SSF53756">
    <property type="entry name" value="UDP-Glycosyltransferase/glycogen phosphorylase"/>
    <property type="match status" value="1"/>
</dbReference>
<accession>A0A158BU80</accession>
<proteinExistence type="predicted"/>
<dbReference type="Pfam" id="PF13424">
    <property type="entry name" value="TPR_12"/>
    <property type="match status" value="1"/>
</dbReference>
<dbReference type="InterPro" id="IPR002201">
    <property type="entry name" value="Glyco_trans_9"/>
</dbReference>